<gene>
    <name evidence="2" type="ORF">I79_022171</name>
</gene>
<accession>G3IEM2</accession>
<keyword evidence="1" id="KW-0732">Signal</keyword>
<evidence type="ECO:0000313" key="3">
    <source>
        <dbReference type="Proteomes" id="UP000001075"/>
    </source>
</evidence>
<feature type="chain" id="PRO_5003445161" description="Secreted protein" evidence="1">
    <location>
        <begin position="20"/>
        <end position="104"/>
    </location>
</feature>
<dbReference type="InParanoid" id="G3IEM2"/>
<organism evidence="2 3">
    <name type="scientific">Cricetulus griseus</name>
    <name type="common">Chinese hamster</name>
    <name type="synonym">Cricetulus barabensis griseus</name>
    <dbReference type="NCBI Taxonomy" id="10029"/>
    <lineage>
        <taxon>Eukaryota</taxon>
        <taxon>Metazoa</taxon>
        <taxon>Chordata</taxon>
        <taxon>Craniata</taxon>
        <taxon>Vertebrata</taxon>
        <taxon>Euteleostomi</taxon>
        <taxon>Mammalia</taxon>
        <taxon>Eutheria</taxon>
        <taxon>Euarchontoglires</taxon>
        <taxon>Glires</taxon>
        <taxon>Rodentia</taxon>
        <taxon>Myomorpha</taxon>
        <taxon>Muroidea</taxon>
        <taxon>Cricetidae</taxon>
        <taxon>Cricetinae</taxon>
        <taxon>Cricetulus</taxon>
    </lineage>
</organism>
<sequence length="104" mass="11461">MQMARFTQGLAVVMVVVDTCPTPTCGPALKHYKENCIKKPTQQRQSAIAWSSILSLGQSHCTTPKTPEQSVSKGRICPWVHTPGPWTAMGTVCEQHRVCPFHIS</sequence>
<reference evidence="3" key="1">
    <citation type="journal article" date="2011" name="Nat. Biotechnol.">
        <title>The genomic sequence of the Chinese hamster ovary (CHO)-K1 cell line.</title>
        <authorList>
            <person name="Xu X."/>
            <person name="Nagarajan H."/>
            <person name="Lewis N.E."/>
            <person name="Pan S."/>
            <person name="Cai Z."/>
            <person name="Liu X."/>
            <person name="Chen W."/>
            <person name="Xie M."/>
            <person name="Wang W."/>
            <person name="Hammond S."/>
            <person name="Andersen M.R."/>
            <person name="Neff N."/>
            <person name="Passarelli B."/>
            <person name="Koh W."/>
            <person name="Fan H.C."/>
            <person name="Wang J."/>
            <person name="Gui Y."/>
            <person name="Lee K.H."/>
            <person name="Betenbaugh M.J."/>
            <person name="Quake S.R."/>
            <person name="Famili I."/>
            <person name="Palsson B.O."/>
            <person name="Wang J."/>
        </authorList>
    </citation>
    <scope>NUCLEOTIDE SEQUENCE [LARGE SCALE GENOMIC DNA]</scope>
    <source>
        <strain evidence="3">CHO K1 cell line</strain>
    </source>
</reference>
<dbReference type="AlphaFoldDB" id="G3IEM2"/>
<feature type="signal peptide" evidence="1">
    <location>
        <begin position="1"/>
        <end position="19"/>
    </location>
</feature>
<evidence type="ECO:0000313" key="2">
    <source>
        <dbReference type="EMBL" id="EGW11911.1"/>
    </source>
</evidence>
<proteinExistence type="predicted"/>
<evidence type="ECO:0000256" key="1">
    <source>
        <dbReference type="SAM" id="SignalP"/>
    </source>
</evidence>
<dbReference type="EMBL" id="JH002222">
    <property type="protein sequence ID" value="EGW11911.1"/>
    <property type="molecule type" value="Genomic_DNA"/>
</dbReference>
<protein>
    <recommendedName>
        <fullName evidence="4">Secreted protein</fullName>
    </recommendedName>
</protein>
<evidence type="ECO:0008006" key="4">
    <source>
        <dbReference type="Google" id="ProtNLM"/>
    </source>
</evidence>
<name>G3IEM2_CRIGR</name>
<dbReference type="GlyGen" id="G3IEM2">
    <property type="glycosylation" value="1 site"/>
</dbReference>
<dbReference type="Proteomes" id="UP000001075">
    <property type="component" value="Unassembled WGS sequence"/>
</dbReference>